<sequence>AAGAYRFRSELRHAWDGAVRSGRAAYAVLRIGIDYKLHVANLVEADPQYEALRSAWHKRSAEQLLALCRANGGVYIKLGQHLAAMTYLLPPEWTETMRPLHARCPPTSMPDVAALIEKEMGQPMEALFRDFDPTPLGVASLAQVHRATLVDGSVVAVKVQHPPLQEHAVTDMASTSMLVHTVEYLFPEFGFGWLATEMEENLPRELNFCVEQENAQRLRECFAHDRGALVIPTVNWATPRVMCMEFIDGSHIDDREFMKKHRVDVNDVSTELTRVFADMIFKYGQVWAVWVHCDPHPGNILIRSRKRRHLFDRNYDLVLLDHGLYRELPQQLQSDYARLWRAILKRDEQGMRTYAMRIGGLDTHRLFACILTGRSWSAVESDLTQSRTQAERDHVRGSLHRYLTDVADILRRVPREVLLLIKTQDLLRSADASLGAQRHPAYGLAVMMSACNRAIRED</sequence>
<dbReference type="CDD" id="cd13969">
    <property type="entry name" value="ADCK1-like"/>
    <property type="match status" value="1"/>
</dbReference>
<dbReference type="PANTHER" id="PTHR43173:SF19">
    <property type="entry name" value="AARF DOMAIN-CONTAINING PROTEIN KINASE 1"/>
    <property type="match status" value="1"/>
</dbReference>
<dbReference type="InterPro" id="IPR045307">
    <property type="entry name" value="ADCK1_dom"/>
</dbReference>
<keyword evidence="4" id="KW-1185">Reference proteome</keyword>
<protein>
    <submittedName>
        <fullName evidence="3">ABC1 family-domain-containing protein</fullName>
    </submittedName>
</protein>
<reference evidence="4" key="1">
    <citation type="journal article" date="2018" name="Nat. Microbiol.">
        <title>Leveraging single-cell genomics to expand the fungal tree of life.</title>
        <authorList>
            <person name="Ahrendt S.R."/>
            <person name="Quandt C.A."/>
            <person name="Ciobanu D."/>
            <person name="Clum A."/>
            <person name="Salamov A."/>
            <person name="Andreopoulos B."/>
            <person name="Cheng J.F."/>
            <person name="Woyke T."/>
            <person name="Pelin A."/>
            <person name="Henrissat B."/>
            <person name="Reynolds N.K."/>
            <person name="Benny G.L."/>
            <person name="Smith M.E."/>
            <person name="James T.Y."/>
            <person name="Grigoriev I.V."/>
        </authorList>
    </citation>
    <scope>NUCLEOTIDE SEQUENCE [LARGE SCALE GENOMIC DNA]</scope>
    <source>
        <strain evidence="4">RSA 1356</strain>
    </source>
</reference>
<dbReference type="PANTHER" id="PTHR43173">
    <property type="entry name" value="ABC1 FAMILY PROTEIN"/>
    <property type="match status" value="1"/>
</dbReference>
<dbReference type="InterPro" id="IPR004147">
    <property type="entry name" value="ABC1_dom"/>
</dbReference>
<feature type="domain" description="ABC1 atypical kinase-like" evidence="2">
    <location>
        <begin position="100"/>
        <end position="354"/>
    </location>
</feature>
<dbReference type="GO" id="GO:0005743">
    <property type="term" value="C:mitochondrial inner membrane"/>
    <property type="evidence" value="ECO:0007669"/>
    <property type="project" value="TreeGrafter"/>
</dbReference>
<evidence type="ECO:0000313" key="3">
    <source>
        <dbReference type="EMBL" id="RKP07384.1"/>
    </source>
</evidence>
<dbReference type="InterPro" id="IPR011009">
    <property type="entry name" value="Kinase-like_dom_sf"/>
</dbReference>
<evidence type="ECO:0000313" key="4">
    <source>
        <dbReference type="Proteomes" id="UP000271241"/>
    </source>
</evidence>
<feature type="non-terminal residue" evidence="3">
    <location>
        <position position="458"/>
    </location>
</feature>
<evidence type="ECO:0000256" key="1">
    <source>
        <dbReference type="ARBA" id="ARBA00009670"/>
    </source>
</evidence>
<dbReference type="GO" id="GO:0055088">
    <property type="term" value="P:lipid homeostasis"/>
    <property type="evidence" value="ECO:0007669"/>
    <property type="project" value="TreeGrafter"/>
</dbReference>
<organism evidence="3 4">
    <name type="scientific">Thamnocephalis sphaerospora</name>
    <dbReference type="NCBI Taxonomy" id="78915"/>
    <lineage>
        <taxon>Eukaryota</taxon>
        <taxon>Fungi</taxon>
        <taxon>Fungi incertae sedis</taxon>
        <taxon>Zoopagomycota</taxon>
        <taxon>Zoopagomycotina</taxon>
        <taxon>Zoopagomycetes</taxon>
        <taxon>Zoopagales</taxon>
        <taxon>Sigmoideomycetaceae</taxon>
        <taxon>Thamnocephalis</taxon>
    </lineage>
</organism>
<dbReference type="GO" id="GO:0007005">
    <property type="term" value="P:mitochondrion organization"/>
    <property type="evidence" value="ECO:0007669"/>
    <property type="project" value="TreeGrafter"/>
</dbReference>
<name>A0A4P9XN76_9FUNG</name>
<dbReference type="SUPFAM" id="SSF56112">
    <property type="entry name" value="Protein kinase-like (PK-like)"/>
    <property type="match status" value="1"/>
</dbReference>
<dbReference type="InterPro" id="IPR051130">
    <property type="entry name" value="Mito_struct-func_regulator"/>
</dbReference>
<accession>A0A4P9XN76</accession>
<dbReference type="OrthoDB" id="427480at2759"/>
<comment type="similarity">
    <text evidence="1">Belongs to the protein kinase superfamily. ADCK protein kinase family.</text>
</comment>
<proteinExistence type="inferred from homology"/>
<gene>
    <name evidence="3" type="ORF">THASP1DRAFT_2871</name>
</gene>
<feature type="non-terminal residue" evidence="3">
    <location>
        <position position="1"/>
    </location>
</feature>
<dbReference type="STRING" id="78915.A0A4P9XN76"/>
<dbReference type="EMBL" id="KZ992727">
    <property type="protein sequence ID" value="RKP07384.1"/>
    <property type="molecule type" value="Genomic_DNA"/>
</dbReference>
<dbReference type="Pfam" id="PF03109">
    <property type="entry name" value="ABC1"/>
    <property type="match status" value="1"/>
</dbReference>
<evidence type="ECO:0000259" key="2">
    <source>
        <dbReference type="Pfam" id="PF03109"/>
    </source>
</evidence>
<dbReference type="Proteomes" id="UP000271241">
    <property type="component" value="Unassembled WGS sequence"/>
</dbReference>
<dbReference type="AlphaFoldDB" id="A0A4P9XN76"/>